<evidence type="ECO:0000256" key="1">
    <source>
        <dbReference type="SAM" id="MobiDB-lite"/>
    </source>
</evidence>
<feature type="region of interest" description="Disordered" evidence="1">
    <location>
        <begin position="1"/>
        <end position="29"/>
    </location>
</feature>
<proteinExistence type="predicted"/>
<name>A0A0P0IMY9_BLAVI</name>
<evidence type="ECO:0000313" key="3">
    <source>
        <dbReference type="Proteomes" id="UP000065734"/>
    </source>
</evidence>
<gene>
    <name evidence="2" type="ORF">BVIRIDIS_31600</name>
</gene>
<dbReference type="Proteomes" id="UP000065734">
    <property type="component" value="Chromosome I"/>
</dbReference>
<organism evidence="2 3">
    <name type="scientific">Blastochloris viridis</name>
    <name type="common">Rhodopseudomonas viridis</name>
    <dbReference type="NCBI Taxonomy" id="1079"/>
    <lineage>
        <taxon>Bacteria</taxon>
        <taxon>Pseudomonadati</taxon>
        <taxon>Pseudomonadota</taxon>
        <taxon>Alphaproteobacteria</taxon>
        <taxon>Hyphomicrobiales</taxon>
        <taxon>Blastochloridaceae</taxon>
        <taxon>Blastochloris</taxon>
    </lineage>
</organism>
<evidence type="ECO:0000313" key="2">
    <source>
        <dbReference type="EMBL" id="CUU44113.1"/>
    </source>
</evidence>
<accession>A0A0P0IMY9</accession>
<sequence>MTTEDIATLIYARTKKPGKRGSHKKRPSA</sequence>
<dbReference type="KEGG" id="bvr:BVIR_393"/>
<dbReference type="EMBL" id="LN907867">
    <property type="protein sequence ID" value="CUU44113.1"/>
    <property type="molecule type" value="Genomic_DNA"/>
</dbReference>
<keyword evidence="3" id="KW-1185">Reference proteome</keyword>
<reference evidence="3" key="1">
    <citation type="journal article" date="2016" name="Genome Announc.">
        <title>Revised genome sequence of the purple photosynthetic bacterium Blastochloris viridis.</title>
        <authorList>
            <person name="Liu L.N."/>
            <person name="Faulkner M."/>
            <person name="Liu X."/>
            <person name="Huang F."/>
            <person name="Darby A.C."/>
            <person name="Hall N."/>
        </authorList>
    </citation>
    <scope>NUCLEOTIDE SEQUENCE [LARGE SCALE GENOMIC DNA]</scope>
    <source>
        <strain evidence="3">ATCC 19567 / DSM 133 / F</strain>
    </source>
</reference>
<dbReference type="AlphaFoldDB" id="A0A0P0IMY9"/>
<feature type="compositionally biased region" description="Basic residues" evidence="1">
    <location>
        <begin position="13"/>
        <end position="29"/>
    </location>
</feature>
<protein>
    <submittedName>
        <fullName evidence="2">Uncharacterized protein</fullName>
    </submittedName>
</protein>